<reference evidence="5 7" key="2">
    <citation type="journal article" date="2013" name="Nature">
        <title>Insights into bilaterian evolution from three spiralian genomes.</title>
        <authorList>
            <person name="Simakov O."/>
            <person name="Marletaz F."/>
            <person name="Cho S.J."/>
            <person name="Edsinger-Gonzales E."/>
            <person name="Havlak P."/>
            <person name="Hellsten U."/>
            <person name="Kuo D.H."/>
            <person name="Larsson T."/>
            <person name="Lv J."/>
            <person name="Arendt D."/>
            <person name="Savage R."/>
            <person name="Osoegawa K."/>
            <person name="de Jong P."/>
            <person name="Grimwood J."/>
            <person name="Chapman J.A."/>
            <person name="Shapiro H."/>
            <person name="Aerts A."/>
            <person name="Otillar R.P."/>
            <person name="Terry A.Y."/>
            <person name="Boore J.L."/>
            <person name="Grigoriev I.V."/>
            <person name="Lindberg D.R."/>
            <person name="Seaver E.C."/>
            <person name="Weisblat D.A."/>
            <person name="Putnam N.H."/>
            <person name="Rokhsar D.S."/>
        </authorList>
    </citation>
    <scope>NUCLEOTIDE SEQUENCE</scope>
</reference>
<evidence type="ECO:0000313" key="5">
    <source>
        <dbReference type="EMBL" id="ESO04670.1"/>
    </source>
</evidence>
<dbReference type="PANTHER" id="PTHR13055">
    <property type="entry name" value="TUMOR ENDOTHELIAL MARKER 7 RELATED"/>
    <property type="match status" value="1"/>
</dbReference>
<dbReference type="EMBL" id="AMQM01004160">
    <property type="status" value="NOT_ANNOTATED_CDS"/>
    <property type="molecule type" value="Genomic_DNA"/>
</dbReference>
<keyword evidence="4" id="KW-1133">Transmembrane helix</keyword>
<evidence type="ECO:0000313" key="6">
    <source>
        <dbReference type="EnsemblMetazoa" id="HelroP172338"/>
    </source>
</evidence>
<dbReference type="InParanoid" id="T1F575"/>
<evidence type="ECO:0000313" key="7">
    <source>
        <dbReference type="Proteomes" id="UP000015101"/>
    </source>
</evidence>
<keyword evidence="2" id="KW-0812">Transmembrane</keyword>
<reference evidence="7" key="1">
    <citation type="submission" date="2012-12" db="EMBL/GenBank/DDBJ databases">
        <authorList>
            <person name="Hellsten U."/>
            <person name="Grimwood J."/>
            <person name="Chapman J.A."/>
            <person name="Shapiro H."/>
            <person name="Aerts A."/>
            <person name="Otillar R.P."/>
            <person name="Terry A.Y."/>
            <person name="Boore J.L."/>
            <person name="Simakov O."/>
            <person name="Marletaz F."/>
            <person name="Cho S.-J."/>
            <person name="Edsinger-Gonzales E."/>
            <person name="Havlak P."/>
            <person name="Kuo D.-H."/>
            <person name="Larsson T."/>
            <person name="Lv J."/>
            <person name="Arendt D."/>
            <person name="Savage R."/>
            <person name="Osoegawa K."/>
            <person name="de Jong P."/>
            <person name="Lindberg D.R."/>
            <person name="Seaver E.C."/>
            <person name="Weisblat D.A."/>
            <person name="Putnam N.H."/>
            <person name="Grigoriev I.V."/>
            <person name="Rokhsar D.S."/>
        </authorList>
    </citation>
    <scope>NUCLEOTIDE SEQUENCE</scope>
</reference>
<protein>
    <submittedName>
        <fullName evidence="5 6">Uncharacterized protein</fullName>
    </submittedName>
</protein>
<dbReference type="PANTHER" id="PTHR13055:SF12">
    <property type="entry name" value="LD40707P"/>
    <property type="match status" value="1"/>
</dbReference>
<comment type="subcellular location">
    <subcellularLocation>
        <location evidence="1">Membrane</location>
        <topology evidence="1">Single-pass type I membrane protein</topology>
    </subcellularLocation>
</comment>
<dbReference type="KEGG" id="hro:HELRODRAFT_172338"/>
<keyword evidence="7" id="KW-1185">Reference proteome</keyword>
<sequence>MIIVANGESSTEYSLEYNEEDSKEDGKKIKIGHQVDIHNNDTLMIQEENYTYYSYSLSKSSRWVDKKDVPATPEVILKDHHLGAKVLRLDGDFIFYGHLIDKIVLTTGGFIHTNEMTHSMLTYSSYIAPLMANFYTTSDQLPTGTLFVFKNIEQDDNRMVVASESSRCCSRLVTSKLNCQWCEKMKLCSDGFDRKRQFWVEHNRKFPDEKVIEVRNGTVLDNITYYSDRIRGMGDDEGSNTGLTPIMFYAIYFFVVLSAHRCERLFNCLKMRRRRRRRDDDASESSNFREAYVTFDRQRDATTTTATTSTATTAATASTFTGNRATNFGAYHDGIRIGHLGGLGGASNAFGGGGAFQAVNDLHASGGGGRTGKQNMVLG</sequence>
<dbReference type="GeneID" id="20203974"/>
<dbReference type="InterPro" id="IPR031152">
    <property type="entry name" value="PLXDC"/>
</dbReference>
<evidence type="ECO:0000256" key="4">
    <source>
        <dbReference type="ARBA" id="ARBA00022989"/>
    </source>
</evidence>
<proteinExistence type="predicted"/>
<dbReference type="CTD" id="20203974"/>
<keyword evidence="4" id="KW-0472">Membrane</keyword>
<dbReference type="Proteomes" id="UP000015101">
    <property type="component" value="Unassembled WGS sequence"/>
</dbReference>
<dbReference type="RefSeq" id="XP_009017249.1">
    <property type="nucleotide sequence ID" value="XM_009019001.1"/>
</dbReference>
<dbReference type="OrthoDB" id="5971693at2759"/>
<keyword evidence="3" id="KW-0732">Signal</keyword>
<organism evidence="6 7">
    <name type="scientific">Helobdella robusta</name>
    <name type="common">Californian leech</name>
    <dbReference type="NCBI Taxonomy" id="6412"/>
    <lineage>
        <taxon>Eukaryota</taxon>
        <taxon>Metazoa</taxon>
        <taxon>Spiralia</taxon>
        <taxon>Lophotrochozoa</taxon>
        <taxon>Annelida</taxon>
        <taxon>Clitellata</taxon>
        <taxon>Hirudinea</taxon>
        <taxon>Rhynchobdellida</taxon>
        <taxon>Glossiphoniidae</taxon>
        <taxon>Helobdella</taxon>
    </lineage>
</organism>
<dbReference type="GO" id="GO:0016020">
    <property type="term" value="C:membrane"/>
    <property type="evidence" value="ECO:0007669"/>
    <property type="project" value="UniProtKB-SubCell"/>
</dbReference>
<accession>T1F575</accession>
<name>T1F575_HELRO</name>
<dbReference type="HOGENOM" id="CLU_730122_0_0_1"/>
<dbReference type="EnsemblMetazoa" id="HelroT172338">
    <property type="protein sequence ID" value="HelroP172338"/>
    <property type="gene ID" value="HelroG172338"/>
</dbReference>
<evidence type="ECO:0000256" key="1">
    <source>
        <dbReference type="ARBA" id="ARBA00004479"/>
    </source>
</evidence>
<evidence type="ECO:0000256" key="2">
    <source>
        <dbReference type="ARBA" id="ARBA00022692"/>
    </source>
</evidence>
<dbReference type="eggNOG" id="KOG3848">
    <property type="taxonomic scope" value="Eukaryota"/>
</dbReference>
<reference evidence="6" key="3">
    <citation type="submission" date="2015-06" db="UniProtKB">
        <authorList>
            <consortium name="EnsemblMetazoa"/>
        </authorList>
    </citation>
    <scope>IDENTIFICATION</scope>
</reference>
<dbReference type="EMBL" id="KB096457">
    <property type="protein sequence ID" value="ESO04670.1"/>
    <property type="molecule type" value="Genomic_DNA"/>
</dbReference>
<dbReference type="EMBL" id="AMQM01004161">
    <property type="status" value="NOT_ANNOTATED_CDS"/>
    <property type="molecule type" value="Genomic_DNA"/>
</dbReference>
<dbReference type="AlphaFoldDB" id="T1F575"/>
<evidence type="ECO:0000256" key="3">
    <source>
        <dbReference type="ARBA" id="ARBA00022729"/>
    </source>
</evidence>
<gene>
    <name evidence="6" type="primary">20203974</name>
    <name evidence="5" type="ORF">HELRODRAFT_172338</name>
</gene>